<gene>
    <name evidence="1" type="ORF">ACOLOM_LOCUS7241</name>
</gene>
<organism evidence="1 2">
    <name type="scientific">Acaulospora colombiana</name>
    <dbReference type="NCBI Taxonomy" id="27376"/>
    <lineage>
        <taxon>Eukaryota</taxon>
        <taxon>Fungi</taxon>
        <taxon>Fungi incertae sedis</taxon>
        <taxon>Mucoromycota</taxon>
        <taxon>Glomeromycotina</taxon>
        <taxon>Glomeromycetes</taxon>
        <taxon>Diversisporales</taxon>
        <taxon>Acaulosporaceae</taxon>
        <taxon>Acaulospora</taxon>
    </lineage>
</organism>
<proteinExistence type="predicted"/>
<protein>
    <submittedName>
        <fullName evidence="1">12298_t:CDS:1</fullName>
    </submittedName>
</protein>
<name>A0ACA9N1J9_9GLOM</name>
<comment type="caution">
    <text evidence="1">The sequence shown here is derived from an EMBL/GenBank/DDBJ whole genome shotgun (WGS) entry which is preliminary data.</text>
</comment>
<keyword evidence="2" id="KW-1185">Reference proteome</keyword>
<accession>A0ACA9N1J9</accession>
<reference evidence="1" key="1">
    <citation type="submission" date="2021-06" db="EMBL/GenBank/DDBJ databases">
        <authorList>
            <person name="Kallberg Y."/>
            <person name="Tangrot J."/>
            <person name="Rosling A."/>
        </authorList>
    </citation>
    <scope>NUCLEOTIDE SEQUENCE</scope>
    <source>
        <strain evidence="1">CL356</strain>
    </source>
</reference>
<sequence length="128" mass="14275">MTLNFAQPSPSPVKKPSSGDERNAASSSINGASLKPDFKEDKPIYTVDGELIPPKPAFPDNCCMSVFDVYQEDIQEWNKKVNAIRERLLRMNKPLPPILEQGNKPDGDEMDPGMKAFLELEKKLLAKS</sequence>
<dbReference type="Proteomes" id="UP000789525">
    <property type="component" value="Unassembled WGS sequence"/>
</dbReference>
<evidence type="ECO:0000313" key="2">
    <source>
        <dbReference type="Proteomes" id="UP000789525"/>
    </source>
</evidence>
<evidence type="ECO:0000313" key="1">
    <source>
        <dbReference type="EMBL" id="CAG8618303.1"/>
    </source>
</evidence>
<dbReference type="EMBL" id="CAJVPT010016331">
    <property type="protein sequence ID" value="CAG8618303.1"/>
    <property type="molecule type" value="Genomic_DNA"/>
</dbReference>